<organism evidence="2">
    <name type="scientific">Lacticaseibacillus rhamnosus</name>
    <name type="common">Lactobacillus rhamnosus</name>
    <dbReference type="NCBI Taxonomy" id="47715"/>
    <lineage>
        <taxon>Bacteria</taxon>
        <taxon>Bacillati</taxon>
        <taxon>Bacillota</taxon>
        <taxon>Bacilli</taxon>
        <taxon>Lactobacillales</taxon>
        <taxon>Lactobacillaceae</taxon>
        <taxon>Lacticaseibacillus</taxon>
    </lineage>
</organism>
<gene>
    <name evidence="2" type="ORF">LRLFYP97_00786</name>
</gene>
<name>A0A6N2XZG8_LACRH</name>
<dbReference type="SUPFAM" id="SSF55729">
    <property type="entry name" value="Acyl-CoA N-acyltransferases (Nat)"/>
    <property type="match status" value="1"/>
</dbReference>
<dbReference type="EMBL" id="CACRTK010000019">
    <property type="protein sequence ID" value="VYT59373.1"/>
    <property type="molecule type" value="Genomic_DNA"/>
</dbReference>
<dbReference type="PROSITE" id="PS51186">
    <property type="entry name" value="GNAT"/>
    <property type="match status" value="1"/>
</dbReference>
<dbReference type="Gene3D" id="3.40.630.30">
    <property type="match status" value="1"/>
</dbReference>
<dbReference type="NCBIfam" id="NF040517">
    <property type="entry name" value="Lacto_Palin_RP2"/>
    <property type="match status" value="1"/>
</dbReference>
<evidence type="ECO:0000313" key="2">
    <source>
        <dbReference type="EMBL" id="VYT59373.1"/>
    </source>
</evidence>
<dbReference type="InterPro" id="IPR000182">
    <property type="entry name" value="GNAT_dom"/>
</dbReference>
<dbReference type="InterPro" id="IPR016181">
    <property type="entry name" value="Acyl_CoA_acyltransferase"/>
</dbReference>
<protein>
    <recommendedName>
        <fullName evidence="1">N-acetyltransferase domain-containing protein</fullName>
    </recommendedName>
</protein>
<feature type="domain" description="N-acetyltransferase" evidence="1">
    <location>
        <begin position="53"/>
        <end position="223"/>
    </location>
</feature>
<accession>A0A6N2XZG8</accession>
<reference evidence="2" key="1">
    <citation type="submission" date="2019-11" db="EMBL/GenBank/DDBJ databases">
        <authorList>
            <person name="Feng L."/>
        </authorList>
    </citation>
    <scope>NUCLEOTIDE SEQUENCE</scope>
    <source>
        <strain evidence="2">LrhamnosusLFYP97</strain>
    </source>
</reference>
<evidence type="ECO:0000259" key="1">
    <source>
        <dbReference type="PROSITE" id="PS51186"/>
    </source>
</evidence>
<proteinExistence type="predicted"/>
<sequence length="223" mass="24940">MAKARPLRSRPLTLRFLSGLAQRSFYFQIESRVKLGENEGHNYVLEMMFVSTIFMRVAMPADIPAMMKVIASARQFLGAQGIDQWQGTYPDQAAIEQDIATGIGRVLIVDGRVAGVAALVVGPDPHYLRIDGAGWLADVPYLAVHRFALDGSIRGKQLSRVFFSNIMSEAYRRGFDDLRVDTHAKNVIMQHAITGMGFDFRGIVYMDEPVPERNAYEVRLTSV</sequence>
<dbReference type="AlphaFoldDB" id="A0A6N2XZG8"/>
<dbReference type="AntiFam" id="ANF00267">
    <property type="entry name" value="DNA repeat translations related to WP_015765070.1"/>
</dbReference>
<dbReference type="GO" id="GO:0016747">
    <property type="term" value="F:acyltransferase activity, transferring groups other than amino-acyl groups"/>
    <property type="evidence" value="ECO:0007669"/>
    <property type="project" value="InterPro"/>
</dbReference>